<dbReference type="Pfam" id="PF00198">
    <property type="entry name" value="2-oxoacid_dh"/>
    <property type="match status" value="1"/>
</dbReference>
<dbReference type="InterPro" id="IPR001078">
    <property type="entry name" value="2-oxoacid_DH_actylTfrase"/>
</dbReference>
<proteinExistence type="inferred from homology"/>
<keyword evidence="3" id="KW-0808">Transferase</keyword>
<reference evidence="5" key="1">
    <citation type="submission" date="2020-11" db="EMBL/GenBank/DDBJ databases">
        <authorList>
            <person name="Tran Van P."/>
        </authorList>
    </citation>
    <scope>NUCLEOTIDE SEQUENCE</scope>
</reference>
<dbReference type="InterPro" id="IPR011053">
    <property type="entry name" value="Single_hybrid_motif"/>
</dbReference>
<dbReference type="Gene3D" id="2.40.50.100">
    <property type="match status" value="1"/>
</dbReference>
<sequence length="352" mass="38018">MIQPGEPVKRGQSVAAIETNKGILELEIFEDAVFDQLLTEVGTELAVGTVLATYHTASAEGNASATAPNEPIVNTPKKPVAAKVAPAAQSTGASERIKISPLARRRAEELGITLDQLVGTGAEGAITLHDVEHTTSPSTAPEVQQKPVVSPTDMRASIAAAMARSKRDIPHYYLSTTINFAPAENWLAHRNAQCSIKERLVYGVLLVKAVAKALEQFPEFNGKWIDDQYHAEKNINVGVAVSLREGGLVAPALHSVNEQEWATLMPAFLDLINRARAHRLRHSEFMDATITVTSLGEQGVESVFPIIYPPQVAIIGFGSVVERPWVVEGKLEARRVITASLAADHRVSDGHR</sequence>
<evidence type="ECO:0000256" key="3">
    <source>
        <dbReference type="ARBA" id="ARBA00022679"/>
    </source>
</evidence>
<dbReference type="EMBL" id="OB696816">
    <property type="protein sequence ID" value="CAD7238142.1"/>
    <property type="molecule type" value="Genomic_DNA"/>
</dbReference>
<dbReference type="SUPFAM" id="SSF47005">
    <property type="entry name" value="Peripheral subunit-binding domain of 2-oxo acid dehydrogenase complex"/>
    <property type="match status" value="1"/>
</dbReference>
<gene>
    <name evidence="5" type="ORF">CTOB1V02_LOCUS15957</name>
</gene>
<dbReference type="InterPro" id="IPR004167">
    <property type="entry name" value="PSBD"/>
</dbReference>
<dbReference type="AlphaFoldDB" id="A0A7R8WWG3"/>
<dbReference type="InterPro" id="IPR036625">
    <property type="entry name" value="E3-bd_dom_sf"/>
</dbReference>
<dbReference type="Pfam" id="PF02817">
    <property type="entry name" value="E3_binding"/>
    <property type="match status" value="1"/>
</dbReference>
<dbReference type="PANTHER" id="PTHR43178">
    <property type="entry name" value="DIHYDROLIPOAMIDE ACETYLTRANSFERASE COMPONENT OF PYRUVATE DEHYDROGENASE COMPLEX"/>
    <property type="match status" value="1"/>
</dbReference>
<dbReference type="InterPro" id="IPR050743">
    <property type="entry name" value="2-oxoacid_DH_E2_comp"/>
</dbReference>
<evidence type="ECO:0000256" key="4">
    <source>
        <dbReference type="ARBA" id="ARBA00023315"/>
    </source>
</evidence>
<evidence type="ECO:0000256" key="1">
    <source>
        <dbReference type="ARBA" id="ARBA00001938"/>
    </source>
</evidence>
<dbReference type="Gene3D" id="4.10.320.10">
    <property type="entry name" value="E3-binding domain"/>
    <property type="match status" value="1"/>
</dbReference>
<dbReference type="GO" id="GO:0016407">
    <property type="term" value="F:acetyltransferase activity"/>
    <property type="evidence" value="ECO:0007669"/>
    <property type="project" value="TreeGrafter"/>
</dbReference>
<dbReference type="Gene3D" id="3.30.559.10">
    <property type="entry name" value="Chloramphenicol acetyltransferase-like domain"/>
    <property type="match status" value="1"/>
</dbReference>
<dbReference type="SUPFAM" id="SSF52777">
    <property type="entry name" value="CoA-dependent acyltransferases"/>
    <property type="match status" value="1"/>
</dbReference>
<feature type="non-terminal residue" evidence="5">
    <location>
        <position position="352"/>
    </location>
</feature>
<name>A0A7R8WWG3_9CRUS</name>
<dbReference type="SUPFAM" id="SSF51230">
    <property type="entry name" value="Single hybrid motif"/>
    <property type="match status" value="1"/>
</dbReference>
<evidence type="ECO:0000313" key="5">
    <source>
        <dbReference type="EMBL" id="CAD7238142.1"/>
    </source>
</evidence>
<comment type="similarity">
    <text evidence="2">Belongs to the 2-oxoacid dehydrogenase family.</text>
</comment>
<comment type="cofactor">
    <cofactor evidence="1">
        <name>(R)-lipoate</name>
        <dbReference type="ChEBI" id="CHEBI:83088"/>
    </cofactor>
</comment>
<protein>
    <submittedName>
        <fullName evidence="5">Uncharacterized protein</fullName>
    </submittedName>
</protein>
<dbReference type="PANTHER" id="PTHR43178:SF5">
    <property type="entry name" value="LIPOAMIDE ACYLTRANSFERASE COMPONENT OF BRANCHED-CHAIN ALPHA-KETO ACID DEHYDROGENASE COMPLEX, MITOCHONDRIAL"/>
    <property type="match status" value="1"/>
</dbReference>
<accession>A0A7R8WWG3</accession>
<evidence type="ECO:0000256" key="2">
    <source>
        <dbReference type="ARBA" id="ARBA00007317"/>
    </source>
</evidence>
<dbReference type="OrthoDB" id="537444at2759"/>
<organism evidence="5">
    <name type="scientific">Cyprideis torosa</name>
    <dbReference type="NCBI Taxonomy" id="163714"/>
    <lineage>
        <taxon>Eukaryota</taxon>
        <taxon>Metazoa</taxon>
        <taxon>Ecdysozoa</taxon>
        <taxon>Arthropoda</taxon>
        <taxon>Crustacea</taxon>
        <taxon>Oligostraca</taxon>
        <taxon>Ostracoda</taxon>
        <taxon>Podocopa</taxon>
        <taxon>Podocopida</taxon>
        <taxon>Cytherocopina</taxon>
        <taxon>Cytheroidea</taxon>
        <taxon>Cytherideidae</taxon>
        <taxon>Cyprideis</taxon>
    </lineage>
</organism>
<dbReference type="PROSITE" id="PS51826">
    <property type="entry name" value="PSBD"/>
    <property type="match status" value="1"/>
</dbReference>
<keyword evidence="4" id="KW-0012">Acyltransferase</keyword>
<dbReference type="GO" id="GO:0031405">
    <property type="term" value="F:lipoic acid binding"/>
    <property type="evidence" value="ECO:0007669"/>
    <property type="project" value="TreeGrafter"/>
</dbReference>
<dbReference type="InterPro" id="IPR023213">
    <property type="entry name" value="CAT-like_dom_sf"/>
</dbReference>
<dbReference type="CDD" id="cd06849">
    <property type="entry name" value="lipoyl_domain"/>
    <property type="match status" value="1"/>
</dbReference>
<dbReference type="GO" id="GO:0005737">
    <property type="term" value="C:cytoplasm"/>
    <property type="evidence" value="ECO:0007669"/>
    <property type="project" value="TreeGrafter"/>
</dbReference>